<keyword evidence="8" id="KW-1185">Reference proteome</keyword>
<protein>
    <submittedName>
        <fullName evidence="7">Fusaric acid resistance protein-like</fullName>
    </submittedName>
</protein>
<feature type="transmembrane region" description="Helical" evidence="5">
    <location>
        <begin position="105"/>
        <end position="137"/>
    </location>
</feature>
<dbReference type="InterPro" id="IPR049453">
    <property type="entry name" value="Memb_transporter_dom"/>
</dbReference>
<feature type="transmembrane region" description="Helical" evidence="5">
    <location>
        <begin position="234"/>
        <end position="252"/>
    </location>
</feature>
<proteinExistence type="predicted"/>
<dbReference type="GO" id="GO:0016020">
    <property type="term" value="C:membrane"/>
    <property type="evidence" value="ECO:0007669"/>
    <property type="project" value="UniProtKB-SubCell"/>
</dbReference>
<evidence type="ECO:0000256" key="1">
    <source>
        <dbReference type="ARBA" id="ARBA00004141"/>
    </source>
</evidence>
<accession>A0A1T4Z5S1</accession>
<gene>
    <name evidence="7" type="ORF">SAMN06295964_2377</name>
</gene>
<comment type="subcellular location">
    <subcellularLocation>
        <location evidence="1">Membrane</location>
        <topology evidence="1">Multi-pass membrane protein</topology>
    </subcellularLocation>
</comment>
<evidence type="ECO:0000256" key="3">
    <source>
        <dbReference type="ARBA" id="ARBA00022989"/>
    </source>
</evidence>
<name>A0A1T4Z5S1_9ACTN</name>
<keyword evidence="3 5" id="KW-1133">Transmembrane helix</keyword>
<dbReference type="AlphaFoldDB" id="A0A1T4Z5S1"/>
<evidence type="ECO:0000256" key="5">
    <source>
        <dbReference type="SAM" id="Phobius"/>
    </source>
</evidence>
<evidence type="ECO:0000313" key="7">
    <source>
        <dbReference type="EMBL" id="SKB08885.1"/>
    </source>
</evidence>
<dbReference type="EMBL" id="LT796768">
    <property type="protein sequence ID" value="SKB08885.1"/>
    <property type="molecule type" value="Genomic_DNA"/>
</dbReference>
<dbReference type="STRING" id="1736691.SAMN06295964_2377"/>
<feature type="transmembrane region" description="Helical" evidence="5">
    <location>
        <begin position="25"/>
        <end position="44"/>
    </location>
</feature>
<dbReference type="Proteomes" id="UP000191040">
    <property type="component" value="Chromosome I"/>
</dbReference>
<sequence>MWGWSAALRGAILAVPAVLVATRDVQLAAVLAIGVIPAACVPLPATRRARLRPAVLGALAAASLFVGSVLAESPPLAVVGIFVFAVVASRAAVGRPLGAVALSLCLPLVGVGLSLSSIAVGATLAAVVLGGSVYAFLVSQLWPSRPSSGTPASLASPGAASLRSFGYRAGLAGAICAGTGFALGLEHVGWATGAALLVMRPAPAVQQARSVGRIVDVVLGAALSIGLVTSGAPAGVVAAALGIAVICATATAGSRWYVVPAFTTFIVFVLLLSHAPDQAQERFWERVLETGFGIAVAALVGYWTLPRVRRPSSRRAG</sequence>
<evidence type="ECO:0000256" key="2">
    <source>
        <dbReference type="ARBA" id="ARBA00022692"/>
    </source>
</evidence>
<dbReference type="Pfam" id="PF13515">
    <property type="entry name" value="FUSC_2"/>
    <property type="match status" value="1"/>
</dbReference>
<feature type="domain" description="Integral membrane bound transporter" evidence="6">
    <location>
        <begin position="176"/>
        <end position="300"/>
    </location>
</feature>
<organism evidence="7 8">
    <name type="scientific">Aeromicrobium choanae</name>
    <dbReference type="NCBI Taxonomy" id="1736691"/>
    <lineage>
        <taxon>Bacteria</taxon>
        <taxon>Bacillati</taxon>
        <taxon>Actinomycetota</taxon>
        <taxon>Actinomycetes</taxon>
        <taxon>Propionibacteriales</taxon>
        <taxon>Nocardioidaceae</taxon>
        <taxon>Aeromicrobium</taxon>
    </lineage>
</organism>
<evidence type="ECO:0000313" key="8">
    <source>
        <dbReference type="Proteomes" id="UP000191040"/>
    </source>
</evidence>
<reference evidence="8" key="1">
    <citation type="submission" date="2017-02" db="EMBL/GenBank/DDBJ databases">
        <authorList>
            <person name="Varghese N."/>
            <person name="Submissions S."/>
        </authorList>
    </citation>
    <scope>NUCLEOTIDE SEQUENCE [LARGE SCALE GENOMIC DNA]</scope>
    <source>
        <strain evidence="8">9H-4</strain>
    </source>
</reference>
<feature type="transmembrane region" description="Helical" evidence="5">
    <location>
        <begin position="257"/>
        <end position="275"/>
    </location>
</feature>
<evidence type="ECO:0000259" key="6">
    <source>
        <dbReference type="Pfam" id="PF13515"/>
    </source>
</evidence>
<keyword evidence="4 5" id="KW-0472">Membrane</keyword>
<evidence type="ECO:0000256" key="4">
    <source>
        <dbReference type="ARBA" id="ARBA00023136"/>
    </source>
</evidence>
<keyword evidence="2 5" id="KW-0812">Transmembrane</keyword>
<feature type="transmembrane region" description="Helical" evidence="5">
    <location>
        <begin position="171"/>
        <end position="198"/>
    </location>
</feature>
<feature type="transmembrane region" description="Helical" evidence="5">
    <location>
        <begin position="287"/>
        <end position="305"/>
    </location>
</feature>